<keyword evidence="3" id="KW-1185">Reference proteome</keyword>
<sequence>MSVNPMAVMASNIDLFVHPNQVQAVEDLIANLTAQCKIVRGFEKTKTILQASPVLSSGNLKRCNQFVHHVEAVAEDSNFLQEISKLTLDELVFISVSFATRSLDVIGESLRAIQIRAYMKSQNLEAVYTQRADIHGRLAYLLRTSSCDRFRNIYTRLQADEAKEEMAKEAPGKAKPSSSVGAHNDFTLDVAILEGVSQIFGEDVTQDLPHKHLEITESVRTRLPRLQGDGMISMELSKEPLWLKSIFPGSGCGVRVSELRHRWPSIADEIELSELREWERQNGFEEYTNCKEISKSQSTYPRSMSDHIHSSDYSGHSKSGKDAVVIPINEEVNKAAAASLERRRKAKQEREAREKAEREKAEREAREKAER</sequence>
<dbReference type="STRING" id="1283841.A0A084R0W7"/>
<feature type="region of interest" description="Disordered" evidence="1">
    <location>
        <begin position="294"/>
        <end position="371"/>
    </location>
</feature>
<evidence type="ECO:0000313" key="3">
    <source>
        <dbReference type="Proteomes" id="UP000028524"/>
    </source>
</evidence>
<organism evidence="2 3">
    <name type="scientific">Stachybotrys chlorohalonatus (strain IBT 40285)</name>
    <dbReference type="NCBI Taxonomy" id="1283841"/>
    <lineage>
        <taxon>Eukaryota</taxon>
        <taxon>Fungi</taxon>
        <taxon>Dikarya</taxon>
        <taxon>Ascomycota</taxon>
        <taxon>Pezizomycotina</taxon>
        <taxon>Sordariomycetes</taxon>
        <taxon>Hypocreomycetidae</taxon>
        <taxon>Hypocreales</taxon>
        <taxon>Stachybotryaceae</taxon>
        <taxon>Stachybotrys</taxon>
    </lineage>
</organism>
<evidence type="ECO:0000256" key="1">
    <source>
        <dbReference type="SAM" id="MobiDB-lite"/>
    </source>
</evidence>
<reference evidence="2 3" key="1">
    <citation type="journal article" date="2014" name="BMC Genomics">
        <title>Comparative genome sequencing reveals chemotype-specific gene clusters in the toxigenic black mold Stachybotrys.</title>
        <authorList>
            <person name="Semeiks J."/>
            <person name="Borek D."/>
            <person name="Otwinowski Z."/>
            <person name="Grishin N.V."/>
        </authorList>
    </citation>
    <scope>NUCLEOTIDE SEQUENCE [LARGE SCALE GENOMIC DNA]</scope>
    <source>
        <strain evidence="2 3">IBT 40285</strain>
    </source>
</reference>
<gene>
    <name evidence="2" type="ORF">S40285_10702</name>
</gene>
<proteinExistence type="predicted"/>
<name>A0A084R0W7_STAC4</name>
<dbReference type="HOGENOM" id="CLU_746340_0_0_1"/>
<accession>A0A084R0W7</accession>
<dbReference type="EMBL" id="KL659352">
    <property type="protein sequence ID" value="KFA69852.1"/>
    <property type="molecule type" value="Genomic_DNA"/>
</dbReference>
<feature type="compositionally biased region" description="Basic and acidic residues" evidence="1">
    <location>
        <begin position="348"/>
        <end position="371"/>
    </location>
</feature>
<dbReference type="OrthoDB" id="5234302at2759"/>
<dbReference type="InParanoid" id="A0A084R0W7"/>
<protein>
    <submittedName>
        <fullName evidence="2">Uncharacterized protein</fullName>
    </submittedName>
</protein>
<dbReference type="Proteomes" id="UP000028524">
    <property type="component" value="Unassembled WGS sequence"/>
</dbReference>
<dbReference type="AlphaFoldDB" id="A0A084R0W7"/>
<evidence type="ECO:0000313" key="2">
    <source>
        <dbReference type="EMBL" id="KFA69852.1"/>
    </source>
</evidence>